<keyword evidence="5" id="KW-0418">Kinase</keyword>
<dbReference type="GO" id="GO:0005524">
    <property type="term" value="F:ATP binding"/>
    <property type="evidence" value="ECO:0007669"/>
    <property type="project" value="UniProtKB-KW"/>
</dbReference>
<keyword evidence="6" id="KW-0067">ATP-binding</keyword>
<dbReference type="OrthoDB" id="63267at2759"/>
<reference evidence="7 8" key="1">
    <citation type="journal article" date="2015" name="Environ. Microbiol.">
        <title>Metagenome sequence of Elaphomyces granulatus from sporocarp tissue reveals Ascomycota ectomycorrhizal fingerprints of genome expansion and a Proteobacteria-rich microbiome.</title>
        <authorList>
            <person name="Quandt C.A."/>
            <person name="Kohler A."/>
            <person name="Hesse C.N."/>
            <person name="Sharpton T.J."/>
            <person name="Martin F."/>
            <person name="Spatafora J.W."/>
        </authorList>
    </citation>
    <scope>NUCLEOTIDE SEQUENCE [LARGE SCALE GENOMIC DNA]</scope>
    <source>
        <strain evidence="7 8">OSC145934</strain>
    </source>
</reference>
<evidence type="ECO:0000313" key="7">
    <source>
        <dbReference type="EMBL" id="OXV06971.1"/>
    </source>
</evidence>
<organism evidence="7 8">
    <name type="scientific">Elaphomyces granulatus</name>
    <dbReference type="NCBI Taxonomy" id="519963"/>
    <lineage>
        <taxon>Eukaryota</taxon>
        <taxon>Fungi</taxon>
        <taxon>Dikarya</taxon>
        <taxon>Ascomycota</taxon>
        <taxon>Pezizomycotina</taxon>
        <taxon>Eurotiomycetes</taxon>
        <taxon>Eurotiomycetidae</taxon>
        <taxon>Eurotiales</taxon>
        <taxon>Elaphomycetaceae</taxon>
        <taxon>Elaphomyces</taxon>
    </lineage>
</organism>
<dbReference type="AlphaFoldDB" id="A0A232LS32"/>
<accession>A0A232LS32</accession>
<evidence type="ECO:0000256" key="3">
    <source>
        <dbReference type="ARBA" id="ARBA00022679"/>
    </source>
</evidence>
<keyword evidence="2" id="KW-0723">Serine/threonine-protein kinase</keyword>
<dbReference type="Gene3D" id="1.10.510.10">
    <property type="entry name" value="Transferase(Phosphotransferase) domain 1"/>
    <property type="match status" value="1"/>
</dbReference>
<dbReference type="PANTHER" id="PTHR24356:SF400">
    <property type="entry name" value="SERINE_THREONINE-PROTEIN KINASE CBK1"/>
    <property type="match status" value="1"/>
</dbReference>
<dbReference type="EMBL" id="NPHW01005234">
    <property type="protein sequence ID" value="OXV06971.1"/>
    <property type="molecule type" value="Genomic_DNA"/>
</dbReference>
<dbReference type="EC" id="2.7.11.1" evidence="1"/>
<evidence type="ECO:0000256" key="5">
    <source>
        <dbReference type="ARBA" id="ARBA00022777"/>
    </source>
</evidence>
<evidence type="ECO:0000256" key="6">
    <source>
        <dbReference type="ARBA" id="ARBA00022840"/>
    </source>
</evidence>
<comment type="caution">
    <text evidence="7">The sequence shown here is derived from an EMBL/GenBank/DDBJ whole genome shotgun (WGS) entry which is preliminary data.</text>
</comment>
<dbReference type="GO" id="GO:0035556">
    <property type="term" value="P:intracellular signal transduction"/>
    <property type="evidence" value="ECO:0007669"/>
    <property type="project" value="TreeGrafter"/>
</dbReference>
<dbReference type="Gene3D" id="3.30.200.20">
    <property type="entry name" value="Phosphorylase Kinase, domain 1"/>
    <property type="match status" value="1"/>
</dbReference>
<keyword evidence="4" id="KW-0547">Nucleotide-binding</keyword>
<dbReference type="PANTHER" id="PTHR24356">
    <property type="entry name" value="SERINE/THREONINE-PROTEIN KINASE"/>
    <property type="match status" value="1"/>
</dbReference>
<evidence type="ECO:0000313" key="8">
    <source>
        <dbReference type="Proteomes" id="UP000243515"/>
    </source>
</evidence>
<protein>
    <recommendedName>
        <fullName evidence="1">non-specific serine/threonine protein kinase</fullName>
        <ecNumber evidence="1">2.7.11.1</ecNumber>
    </recommendedName>
</protein>
<gene>
    <name evidence="7" type="ORF">Egran_05263</name>
</gene>
<evidence type="ECO:0000256" key="2">
    <source>
        <dbReference type="ARBA" id="ARBA00022527"/>
    </source>
</evidence>
<dbReference type="InterPro" id="IPR011009">
    <property type="entry name" value="Kinase-like_dom_sf"/>
</dbReference>
<evidence type="ECO:0000256" key="1">
    <source>
        <dbReference type="ARBA" id="ARBA00012513"/>
    </source>
</evidence>
<name>A0A232LS32_9EURO</name>
<keyword evidence="3" id="KW-0808">Transferase</keyword>
<dbReference type="GO" id="GO:0004674">
    <property type="term" value="F:protein serine/threonine kinase activity"/>
    <property type="evidence" value="ECO:0007669"/>
    <property type="project" value="UniProtKB-KW"/>
</dbReference>
<dbReference type="Proteomes" id="UP000243515">
    <property type="component" value="Unassembled WGS sequence"/>
</dbReference>
<dbReference type="InterPro" id="IPR050236">
    <property type="entry name" value="Ser_Thr_kinase_AGC"/>
</dbReference>
<keyword evidence="8" id="KW-1185">Reference proteome</keyword>
<evidence type="ECO:0000256" key="4">
    <source>
        <dbReference type="ARBA" id="ARBA00022741"/>
    </source>
</evidence>
<sequence length="230" mass="25199">MHSVQPALILGQNTFSQWHLLTPPIPARRRKQDKMSASILSESFGGATKLEVKQMACLSSPVDVAHVIAKKTRPMVKTRNFLRPPNIDAQINHQNNALAIQTFKVAFPIQQLPAMGLKQTGFGSNCYKLGGGRAMSTSLLFTVFLGGNLSPGFSPLRVVASKSRWTVRLYECFQDAANIYLVMDHTVGGDFSSILREVHILPEDTTGFVLAEMILGVQEVPCLAGYIGLE</sequence>
<dbReference type="SUPFAM" id="SSF56112">
    <property type="entry name" value="Protein kinase-like (PK-like)"/>
    <property type="match status" value="1"/>
</dbReference>
<proteinExistence type="predicted"/>